<evidence type="ECO:0000256" key="1">
    <source>
        <dbReference type="ARBA" id="ARBA00008396"/>
    </source>
</evidence>
<dbReference type="InterPro" id="IPR025708">
    <property type="entry name" value="HSP15"/>
</dbReference>
<dbReference type="AlphaFoldDB" id="A0AA49JW35"/>
<dbReference type="SMART" id="SM00363">
    <property type="entry name" value="S4"/>
    <property type="match status" value="1"/>
</dbReference>
<dbReference type="PROSITE" id="PS50889">
    <property type="entry name" value="S4"/>
    <property type="match status" value="1"/>
</dbReference>
<feature type="region of interest" description="Disordered" evidence="5">
    <location>
        <begin position="109"/>
        <end position="134"/>
    </location>
</feature>
<comment type="similarity">
    <text evidence="1">Belongs to the HSP15 family.</text>
</comment>
<dbReference type="KEGG" id="pspc:Strain318_002369"/>
<dbReference type="Gene3D" id="3.10.290.10">
    <property type="entry name" value="RNA-binding S4 domain"/>
    <property type="match status" value="1"/>
</dbReference>
<dbReference type="Pfam" id="PF01479">
    <property type="entry name" value="S4"/>
    <property type="match status" value="1"/>
</dbReference>
<gene>
    <name evidence="7" type="ORF">Strain138_002370</name>
    <name evidence="8" type="ORF">Strain318_002369</name>
</gene>
<evidence type="ECO:0000313" key="7">
    <source>
        <dbReference type="EMBL" id="WKW13056.1"/>
    </source>
</evidence>
<dbReference type="RefSeq" id="WP_367885918.1">
    <property type="nucleotide sequence ID" value="NZ_CP130612.1"/>
</dbReference>
<keyword evidence="3" id="KW-0238">DNA-binding</keyword>
<dbReference type="PIRSF" id="PIRSF016821">
    <property type="entry name" value="HSP15"/>
    <property type="match status" value="1"/>
</dbReference>
<name>A0AA49JW35_9BACT</name>
<protein>
    <submittedName>
        <fullName evidence="7">RNA-binding S4 domain-containing protein</fullName>
    </submittedName>
</protein>
<reference evidence="7" key="1">
    <citation type="submission" date="2023-07" db="EMBL/GenBank/DDBJ databases">
        <authorList>
            <person name="Haufschild T."/>
            <person name="Kallscheuer N."/>
            <person name="Hammer J."/>
            <person name="Kohn T."/>
            <person name="Kabuu M."/>
            <person name="Jogler M."/>
            <person name="Wohfarth N."/>
            <person name="Heuer A."/>
            <person name="Rohde M."/>
            <person name="van Teeseling M.C.F."/>
            <person name="Jogler C."/>
        </authorList>
    </citation>
    <scope>NUCLEOTIDE SEQUENCE</scope>
    <source>
        <strain evidence="7">Strain 138</strain>
        <strain evidence="8">Strain 318</strain>
    </source>
</reference>
<feature type="region of interest" description="Disordered" evidence="5">
    <location>
        <begin position="77"/>
        <end position="96"/>
    </location>
</feature>
<dbReference type="SUPFAM" id="SSF55174">
    <property type="entry name" value="Alpha-L RNA-binding motif"/>
    <property type="match status" value="1"/>
</dbReference>
<evidence type="ECO:0000256" key="3">
    <source>
        <dbReference type="ARBA" id="ARBA00023125"/>
    </source>
</evidence>
<dbReference type="CDD" id="cd00165">
    <property type="entry name" value="S4"/>
    <property type="match status" value="1"/>
</dbReference>
<accession>A0AA49K222</accession>
<accession>A0AA49JW35</accession>
<sequence>MHDENAPLRTDPVRLDKWLWAARFFKTRSLAADAVDGGKVYVNGDRAKPAKSVKPGDELRLRLGPYEHIVVVRGTSERRGPAPEAQRLYEETAASREAREKLHWQLTKAAPAMEAAPGRPTKQDRRALERFRGR</sequence>
<dbReference type="EMBL" id="CP130612">
    <property type="protein sequence ID" value="WKW13056.1"/>
    <property type="molecule type" value="Genomic_DNA"/>
</dbReference>
<dbReference type="GO" id="GO:0043023">
    <property type="term" value="F:ribosomal large subunit binding"/>
    <property type="evidence" value="ECO:0007669"/>
    <property type="project" value="InterPro"/>
</dbReference>
<dbReference type="EMBL" id="CP130613">
    <property type="protein sequence ID" value="WKW15962.1"/>
    <property type="molecule type" value="Genomic_DNA"/>
</dbReference>
<evidence type="ECO:0000313" key="8">
    <source>
        <dbReference type="EMBL" id="WKW15962.1"/>
    </source>
</evidence>
<keyword evidence="9" id="KW-1185">Reference proteome</keyword>
<evidence type="ECO:0000256" key="5">
    <source>
        <dbReference type="SAM" id="MobiDB-lite"/>
    </source>
</evidence>
<evidence type="ECO:0000256" key="2">
    <source>
        <dbReference type="ARBA" id="ARBA00022884"/>
    </source>
</evidence>
<dbReference type="GO" id="GO:0034605">
    <property type="term" value="P:cellular response to heat"/>
    <property type="evidence" value="ECO:0007669"/>
    <property type="project" value="InterPro"/>
</dbReference>
<dbReference type="Proteomes" id="UP001229955">
    <property type="component" value="Chromosome"/>
</dbReference>
<organism evidence="7">
    <name type="scientific">Pseudogemmatithrix spongiicola</name>
    <dbReference type="NCBI Taxonomy" id="3062599"/>
    <lineage>
        <taxon>Bacteria</taxon>
        <taxon>Pseudomonadati</taxon>
        <taxon>Gemmatimonadota</taxon>
        <taxon>Gemmatimonadia</taxon>
        <taxon>Gemmatimonadales</taxon>
        <taxon>Gemmatimonadaceae</taxon>
        <taxon>Pseudogemmatithrix</taxon>
    </lineage>
</organism>
<feature type="compositionally biased region" description="Basic and acidic residues" evidence="5">
    <location>
        <begin position="121"/>
        <end position="134"/>
    </location>
</feature>
<dbReference type="GO" id="GO:0003727">
    <property type="term" value="F:single-stranded RNA binding"/>
    <property type="evidence" value="ECO:0007669"/>
    <property type="project" value="InterPro"/>
</dbReference>
<keyword evidence="2 4" id="KW-0694">RNA-binding</keyword>
<dbReference type="GO" id="GO:0003677">
    <property type="term" value="F:DNA binding"/>
    <property type="evidence" value="ECO:0007669"/>
    <property type="project" value="UniProtKB-KW"/>
</dbReference>
<evidence type="ECO:0000313" key="9">
    <source>
        <dbReference type="Proteomes" id="UP001229955"/>
    </source>
</evidence>
<proteinExistence type="inferred from homology"/>
<dbReference type="InterPro" id="IPR036986">
    <property type="entry name" value="S4_RNA-bd_sf"/>
</dbReference>
<dbReference type="InterPro" id="IPR002942">
    <property type="entry name" value="S4_RNA-bd"/>
</dbReference>
<evidence type="ECO:0000259" key="6">
    <source>
        <dbReference type="SMART" id="SM00363"/>
    </source>
</evidence>
<evidence type="ECO:0000256" key="4">
    <source>
        <dbReference type="PROSITE-ProRule" id="PRU00182"/>
    </source>
</evidence>
<feature type="domain" description="RNA-binding S4" evidence="6">
    <location>
        <begin position="13"/>
        <end position="70"/>
    </location>
</feature>